<keyword evidence="11" id="KW-0496">Mitochondrion</keyword>
<keyword evidence="6" id="KW-0597">Phosphoprotein</keyword>
<keyword evidence="10" id="KW-0443">Lipid metabolism</keyword>
<proteinExistence type="inferred from homology"/>
<comment type="catalytic activity">
    <reaction evidence="15">
        <text>testosterone + NAD(+) = androst-4-ene-3,17-dione + NADH + H(+)</text>
        <dbReference type="Rhea" id="RHEA:14929"/>
        <dbReference type="ChEBI" id="CHEBI:15378"/>
        <dbReference type="ChEBI" id="CHEBI:16422"/>
        <dbReference type="ChEBI" id="CHEBI:17347"/>
        <dbReference type="ChEBI" id="CHEBI:57540"/>
        <dbReference type="ChEBI" id="CHEBI:57945"/>
        <dbReference type="EC" id="1.1.1.239"/>
    </reaction>
    <physiologicalReaction direction="left-to-right" evidence="15">
        <dbReference type="Rhea" id="RHEA:14930"/>
    </physiologicalReaction>
</comment>
<accession>A0AAN8KC33</accession>
<evidence type="ECO:0000256" key="22">
    <source>
        <dbReference type="ARBA" id="ARBA00081419"/>
    </source>
</evidence>
<evidence type="ECO:0000313" key="27">
    <source>
        <dbReference type="Proteomes" id="UP001347796"/>
    </source>
</evidence>
<dbReference type="Pfam" id="PF13561">
    <property type="entry name" value="adh_short_C2"/>
    <property type="match status" value="1"/>
</dbReference>
<evidence type="ECO:0000256" key="20">
    <source>
        <dbReference type="ARBA" id="ARBA00070911"/>
    </source>
</evidence>
<evidence type="ECO:0000256" key="6">
    <source>
        <dbReference type="ARBA" id="ARBA00022553"/>
    </source>
</evidence>
<evidence type="ECO:0000256" key="13">
    <source>
        <dbReference type="ARBA" id="ARBA00037929"/>
    </source>
</evidence>
<dbReference type="NCBIfam" id="NF009466">
    <property type="entry name" value="PRK12826.1-2"/>
    <property type="match status" value="1"/>
</dbReference>
<comment type="pathway">
    <text evidence="2">Lipid metabolism; fatty acid biosynthesis.</text>
</comment>
<comment type="similarity">
    <text evidence="3">Belongs to the short-chain dehydrogenases/reductases (SDR) family.</text>
</comment>
<dbReference type="GO" id="GO:0048038">
    <property type="term" value="F:quinone binding"/>
    <property type="evidence" value="ECO:0007669"/>
    <property type="project" value="TreeGrafter"/>
</dbReference>
<dbReference type="PRINTS" id="PR00081">
    <property type="entry name" value="GDHRDH"/>
</dbReference>
<keyword evidence="7" id="KW-0276">Fatty acid metabolism</keyword>
<dbReference type="InterPro" id="IPR020904">
    <property type="entry name" value="Sc_DH/Rdtase_CS"/>
</dbReference>
<evidence type="ECO:0000256" key="15">
    <source>
        <dbReference type="ARBA" id="ARBA00050232"/>
    </source>
</evidence>
<comment type="subunit">
    <text evidence="18">Heterotetramer with CBR4; contains two molecules of HSD17B8 and CBR4.</text>
</comment>
<dbReference type="EC" id="1.1.1.n12" evidence="4"/>
<dbReference type="PRINTS" id="PR00080">
    <property type="entry name" value="SDRFAMILY"/>
</dbReference>
<dbReference type="GO" id="GO:0008210">
    <property type="term" value="P:estrogen metabolic process"/>
    <property type="evidence" value="ECO:0007669"/>
    <property type="project" value="UniProtKB-ARBA"/>
</dbReference>
<evidence type="ECO:0000256" key="11">
    <source>
        <dbReference type="ARBA" id="ARBA00023128"/>
    </source>
</evidence>
<evidence type="ECO:0000256" key="14">
    <source>
        <dbReference type="ARBA" id="ARBA00049069"/>
    </source>
</evidence>
<dbReference type="Proteomes" id="UP001347796">
    <property type="component" value="Unassembled WGS sequence"/>
</dbReference>
<dbReference type="GO" id="GO:0006633">
    <property type="term" value="P:fatty acid biosynthetic process"/>
    <property type="evidence" value="ECO:0007669"/>
    <property type="project" value="UniProtKB-KW"/>
</dbReference>
<dbReference type="InterPro" id="IPR036291">
    <property type="entry name" value="NAD(P)-bd_dom_sf"/>
</dbReference>
<protein>
    <recommendedName>
        <fullName evidence="20">(3R)-3-hydroxyacyl-CoA dehydrogenase</fullName>
        <ecNumber evidence="19">1.1.1.239</ecNumber>
        <ecNumber evidence="4">1.1.1.n12</ecNumber>
    </recommendedName>
    <alternativeName>
        <fullName evidence="22">17-beta-hydroxysteroid dehydrogenase 8</fullName>
    </alternativeName>
    <alternativeName>
        <fullName evidence="21">3-ketoacyl-[acyl-carrier-protein] reductase alpha subunit</fullName>
    </alternativeName>
    <alternativeName>
        <fullName evidence="24">3-oxoacyl-[acyl-carrier-protein] reductase</fullName>
    </alternativeName>
    <alternativeName>
        <fullName evidence="25">Estradiol 17-beta-dehydrogenase 8</fullName>
    </alternativeName>
    <alternativeName>
        <fullName evidence="23">Testosterone 17-beta-dehydrogenase 8</fullName>
    </alternativeName>
</protein>
<evidence type="ECO:0000256" key="24">
    <source>
        <dbReference type="ARBA" id="ARBA00083097"/>
    </source>
</evidence>
<evidence type="ECO:0000256" key="25">
    <source>
        <dbReference type="ARBA" id="ARBA00083258"/>
    </source>
</evidence>
<evidence type="ECO:0000256" key="19">
    <source>
        <dbReference type="ARBA" id="ARBA00066822"/>
    </source>
</evidence>
<reference evidence="26 27" key="1">
    <citation type="submission" date="2024-01" db="EMBL/GenBank/DDBJ databases">
        <title>The genome of the rayed Mediterranean limpet Patella caerulea (Linnaeus, 1758).</title>
        <authorList>
            <person name="Anh-Thu Weber A."/>
            <person name="Halstead-Nussloch G."/>
        </authorList>
    </citation>
    <scope>NUCLEOTIDE SEQUENCE [LARGE SCALE GENOMIC DNA]</scope>
    <source>
        <strain evidence="26">AATW-2023a</strain>
        <tissue evidence="26">Whole specimen</tissue>
    </source>
</reference>
<comment type="catalytic activity">
    <reaction evidence="14">
        <text>17beta-estradiol + NAD(+) = estrone + NADH + H(+)</text>
        <dbReference type="Rhea" id="RHEA:24612"/>
        <dbReference type="ChEBI" id="CHEBI:15378"/>
        <dbReference type="ChEBI" id="CHEBI:16469"/>
        <dbReference type="ChEBI" id="CHEBI:17263"/>
        <dbReference type="ChEBI" id="CHEBI:57540"/>
        <dbReference type="ChEBI" id="CHEBI:57945"/>
        <dbReference type="EC" id="1.1.1.62"/>
    </reaction>
    <physiologicalReaction direction="left-to-right" evidence="14">
        <dbReference type="Rhea" id="RHEA:24613"/>
    </physiologicalReaction>
    <physiologicalReaction direction="right-to-left" evidence="14">
        <dbReference type="Rhea" id="RHEA:24614"/>
    </physiologicalReaction>
</comment>
<evidence type="ECO:0000256" key="16">
    <source>
        <dbReference type="ARBA" id="ARBA00050435"/>
    </source>
</evidence>
<evidence type="ECO:0000256" key="2">
    <source>
        <dbReference type="ARBA" id="ARBA00005194"/>
    </source>
</evidence>
<dbReference type="GO" id="GO:0005759">
    <property type="term" value="C:mitochondrial matrix"/>
    <property type="evidence" value="ECO:0007669"/>
    <property type="project" value="UniProtKB-SubCell"/>
</dbReference>
<evidence type="ECO:0000256" key="23">
    <source>
        <dbReference type="ARBA" id="ARBA00081936"/>
    </source>
</evidence>
<comment type="pathway">
    <text evidence="13">Steroid biosynthesis; estrogen biosynthesis.</text>
</comment>
<dbReference type="PANTHER" id="PTHR42760">
    <property type="entry name" value="SHORT-CHAIN DEHYDROGENASES/REDUCTASES FAMILY MEMBER"/>
    <property type="match status" value="1"/>
</dbReference>
<evidence type="ECO:0000256" key="21">
    <source>
        <dbReference type="ARBA" id="ARBA00077835"/>
    </source>
</evidence>
<dbReference type="FunFam" id="3.40.50.720:FF:000231">
    <property type="entry name" value="Estradiol 17-beta-dehydrogenase 8"/>
    <property type="match status" value="1"/>
</dbReference>
<dbReference type="Gene3D" id="3.40.50.720">
    <property type="entry name" value="NAD(P)-binding Rossmann-like Domain"/>
    <property type="match status" value="1"/>
</dbReference>
<keyword evidence="5" id="KW-0444">Lipid biosynthesis</keyword>
<evidence type="ECO:0000256" key="7">
    <source>
        <dbReference type="ARBA" id="ARBA00022832"/>
    </source>
</evidence>
<evidence type="ECO:0000256" key="3">
    <source>
        <dbReference type="ARBA" id="ARBA00006484"/>
    </source>
</evidence>
<evidence type="ECO:0000256" key="10">
    <source>
        <dbReference type="ARBA" id="ARBA00023098"/>
    </source>
</evidence>
<keyword evidence="12" id="KW-0275">Fatty acid biosynthesis</keyword>
<comment type="subcellular location">
    <subcellularLocation>
        <location evidence="1">Mitochondrion matrix</location>
    </subcellularLocation>
</comment>
<evidence type="ECO:0000256" key="9">
    <source>
        <dbReference type="ARBA" id="ARBA00023027"/>
    </source>
</evidence>
<dbReference type="AlphaFoldDB" id="A0AAN8KC33"/>
<gene>
    <name evidence="26" type="ORF">SNE40_001238</name>
</gene>
<keyword evidence="9" id="KW-0520">NAD</keyword>
<keyword evidence="27" id="KW-1185">Reference proteome</keyword>
<dbReference type="EMBL" id="JAZGQO010000001">
    <property type="protein sequence ID" value="KAK6195909.1"/>
    <property type="molecule type" value="Genomic_DNA"/>
</dbReference>
<evidence type="ECO:0000256" key="5">
    <source>
        <dbReference type="ARBA" id="ARBA00022516"/>
    </source>
</evidence>
<dbReference type="InterPro" id="IPR002347">
    <property type="entry name" value="SDR_fam"/>
</dbReference>
<evidence type="ECO:0000256" key="1">
    <source>
        <dbReference type="ARBA" id="ARBA00004305"/>
    </source>
</evidence>
<comment type="catalytic activity">
    <reaction evidence="16">
        <text>17beta-hydroxy-5alpha-androstan-3-one + NAD(+) = 5alpha-androstan-3,17-dione + NADH + H(+)</text>
        <dbReference type="Rhea" id="RHEA:41992"/>
        <dbReference type="ChEBI" id="CHEBI:15378"/>
        <dbReference type="ChEBI" id="CHEBI:15994"/>
        <dbReference type="ChEBI" id="CHEBI:16330"/>
        <dbReference type="ChEBI" id="CHEBI:57540"/>
        <dbReference type="ChEBI" id="CHEBI:57945"/>
    </reaction>
    <physiologicalReaction direction="left-to-right" evidence="16">
        <dbReference type="Rhea" id="RHEA:41993"/>
    </physiologicalReaction>
</comment>
<dbReference type="GO" id="GO:0047035">
    <property type="term" value="F:testosterone dehydrogenase (NAD+) activity"/>
    <property type="evidence" value="ECO:0007669"/>
    <property type="project" value="UniProtKB-EC"/>
</dbReference>
<keyword evidence="8" id="KW-0560">Oxidoreductase</keyword>
<evidence type="ECO:0000256" key="12">
    <source>
        <dbReference type="ARBA" id="ARBA00023160"/>
    </source>
</evidence>
<dbReference type="SUPFAM" id="SSF51735">
    <property type="entry name" value="NAD(P)-binding Rossmann-fold domains"/>
    <property type="match status" value="1"/>
</dbReference>
<name>A0AAN8KC33_PATCE</name>
<sequence>MASTGLLAGRLALVTGGGSGIGKAVCQAFAKEGARIACVDINKSNAESTVENLPTDVQHAAFEVNVSSANDVKNLLKDVTSTFSTPPCIAVNSAGITRDNFLLKLDEKSFDEVIDVNLKGTFLINQAVGRLIAEHKIKNGSIVNIASITGKAGNIGQANYAASKAGVIGLTKTAAREFSRYGIRVNVVLPGFIVTPMTDTVPDKVFQQMVLPLIPLARMGQPEEIADTCVFLASNKSSYVTGASIEVTGGMLM</sequence>
<dbReference type="PANTHER" id="PTHR42760:SF83">
    <property type="entry name" value="(3R)-3-HYDROXYACYL-COA DEHYDROGENASE"/>
    <property type="match status" value="1"/>
</dbReference>
<evidence type="ECO:0000256" key="8">
    <source>
        <dbReference type="ARBA" id="ARBA00023002"/>
    </source>
</evidence>
<evidence type="ECO:0000256" key="18">
    <source>
        <dbReference type="ARBA" id="ARBA00065174"/>
    </source>
</evidence>
<comment type="caution">
    <text evidence="26">The sequence shown here is derived from an EMBL/GenBank/DDBJ whole genome shotgun (WGS) entry which is preliminary data.</text>
</comment>
<comment type="catalytic activity">
    <reaction evidence="17">
        <text>a (3R)-3-hydroxyacyl-CoA + NAD(+) = a 3-oxoacyl-CoA + NADH + H(+)</text>
        <dbReference type="Rhea" id="RHEA:32711"/>
        <dbReference type="ChEBI" id="CHEBI:15378"/>
        <dbReference type="ChEBI" id="CHEBI:57319"/>
        <dbReference type="ChEBI" id="CHEBI:57540"/>
        <dbReference type="ChEBI" id="CHEBI:57945"/>
        <dbReference type="ChEBI" id="CHEBI:90726"/>
        <dbReference type="EC" id="1.1.1.n12"/>
    </reaction>
    <physiologicalReaction direction="left-to-right" evidence="17">
        <dbReference type="Rhea" id="RHEA:32712"/>
    </physiologicalReaction>
</comment>
<evidence type="ECO:0000313" key="26">
    <source>
        <dbReference type="EMBL" id="KAK6195909.1"/>
    </source>
</evidence>
<dbReference type="PROSITE" id="PS00061">
    <property type="entry name" value="ADH_SHORT"/>
    <property type="match status" value="1"/>
</dbReference>
<evidence type="ECO:0000256" key="17">
    <source>
        <dbReference type="ARBA" id="ARBA00052680"/>
    </source>
</evidence>
<dbReference type="GO" id="GO:0004303">
    <property type="term" value="F:estradiol 17-beta-dehydrogenase [NAD(P)+] activity"/>
    <property type="evidence" value="ECO:0007669"/>
    <property type="project" value="UniProtKB-EC"/>
</dbReference>
<evidence type="ECO:0000256" key="4">
    <source>
        <dbReference type="ARBA" id="ARBA00012456"/>
    </source>
</evidence>
<organism evidence="26 27">
    <name type="scientific">Patella caerulea</name>
    <name type="common">Rayed Mediterranean limpet</name>
    <dbReference type="NCBI Taxonomy" id="87958"/>
    <lineage>
        <taxon>Eukaryota</taxon>
        <taxon>Metazoa</taxon>
        <taxon>Spiralia</taxon>
        <taxon>Lophotrochozoa</taxon>
        <taxon>Mollusca</taxon>
        <taxon>Gastropoda</taxon>
        <taxon>Patellogastropoda</taxon>
        <taxon>Patelloidea</taxon>
        <taxon>Patellidae</taxon>
        <taxon>Patella</taxon>
    </lineage>
</organism>
<dbReference type="EC" id="1.1.1.239" evidence="19"/>